<dbReference type="InterPro" id="IPR002213">
    <property type="entry name" value="UDP_glucos_trans"/>
</dbReference>
<dbReference type="EMBL" id="CAJGYO010000018">
    <property type="protein sequence ID" value="CAD6336438.1"/>
    <property type="molecule type" value="Genomic_DNA"/>
</dbReference>
<dbReference type="Gene3D" id="3.40.50.2000">
    <property type="entry name" value="Glycogen Phosphorylase B"/>
    <property type="match status" value="2"/>
</dbReference>
<dbReference type="CDD" id="cd03784">
    <property type="entry name" value="GT1_Gtf-like"/>
    <property type="match status" value="1"/>
</dbReference>
<reference evidence="3" key="1">
    <citation type="submission" date="2020-10" db="EMBL/GenBank/DDBJ databases">
        <authorList>
            <person name="Han B."/>
            <person name="Lu T."/>
            <person name="Zhao Q."/>
            <person name="Huang X."/>
            <person name="Zhao Y."/>
        </authorList>
    </citation>
    <scope>NUCLEOTIDE SEQUENCE</scope>
</reference>
<keyword evidence="4" id="KW-1185">Reference proteome</keyword>
<accession>A0A811S6A2</accession>
<evidence type="ECO:0008006" key="5">
    <source>
        <dbReference type="Google" id="ProtNLM"/>
    </source>
</evidence>
<organism evidence="3 4">
    <name type="scientific">Miscanthus lutarioriparius</name>
    <dbReference type="NCBI Taxonomy" id="422564"/>
    <lineage>
        <taxon>Eukaryota</taxon>
        <taxon>Viridiplantae</taxon>
        <taxon>Streptophyta</taxon>
        <taxon>Embryophyta</taxon>
        <taxon>Tracheophyta</taxon>
        <taxon>Spermatophyta</taxon>
        <taxon>Magnoliopsida</taxon>
        <taxon>Liliopsida</taxon>
        <taxon>Poales</taxon>
        <taxon>Poaceae</taxon>
        <taxon>PACMAD clade</taxon>
        <taxon>Panicoideae</taxon>
        <taxon>Andropogonodae</taxon>
        <taxon>Andropogoneae</taxon>
        <taxon>Saccharinae</taxon>
        <taxon>Miscanthus</taxon>
    </lineage>
</organism>
<evidence type="ECO:0000256" key="1">
    <source>
        <dbReference type="ARBA" id="ARBA00009995"/>
    </source>
</evidence>
<keyword evidence="2" id="KW-0808">Transferase</keyword>
<evidence type="ECO:0000313" key="4">
    <source>
        <dbReference type="Proteomes" id="UP000604825"/>
    </source>
</evidence>
<dbReference type="SUPFAM" id="SSF53756">
    <property type="entry name" value="UDP-Glycosyltransferase/glycogen phosphorylase"/>
    <property type="match status" value="1"/>
</dbReference>
<dbReference type="Pfam" id="PF00201">
    <property type="entry name" value="UDPGT"/>
    <property type="match status" value="1"/>
</dbReference>
<comment type="similarity">
    <text evidence="1">Belongs to the UDP-glycosyltransferase family.</text>
</comment>
<evidence type="ECO:0000256" key="2">
    <source>
        <dbReference type="ARBA" id="ARBA00022679"/>
    </source>
</evidence>
<gene>
    <name evidence="3" type="ORF">NCGR_LOCUS60536</name>
</gene>
<dbReference type="AlphaFoldDB" id="A0A811S6A2"/>
<dbReference type="OrthoDB" id="5835829at2759"/>
<dbReference type="GO" id="GO:0080044">
    <property type="term" value="F:quercetin 7-O-glucosyltransferase activity"/>
    <property type="evidence" value="ECO:0007669"/>
    <property type="project" value="TreeGrafter"/>
</dbReference>
<dbReference type="PANTHER" id="PTHR11926:SF1050">
    <property type="entry name" value="GLYCOSYLTRANSFERASE"/>
    <property type="match status" value="1"/>
</dbReference>
<proteinExistence type="inferred from homology"/>
<sequence>MVSSSLDSVPARSRPTATIQEHFLFVTDPMQSHIDPARRLAVRVAAAMPNARVTFSTAVSGHRHMFPHLTSPDGEVVQGVVSFIPYSDGFDSGFNPDKHGHGVSAYRERAREVGSETLASIVARLARWGHPVTRVVYTALVGWVPAVVRAHGVPAALYWVKPATVFAVYYHYFHGHGALLDSSCASDVADPHAAVRLPGLPPLKADAIPSFASMASPGSRNYLTLDMLRDIFLALDEHRPTAVLVDTFDELEPEALRAVPGFNLVAVGPVVVDEPCRPCVELFQPNDATAYMDWLDTKPARSVVFVSFGSILSLSKRQDEELRRGLEATGRAYLLVARKGNTGGGGSDSGQGKGMVVEWCNQTKVLSHGAVGCSVTHCRWDSTLESITGGVPMVAVPRWADQPTVAALVEASAGVGVRAWVDGDGVVGRGELQRCVEMVMGNTDSASAVRARAECWGQRAKEAAAVGGTSHRNLRAFASGL</sequence>
<dbReference type="FunFam" id="3.40.50.2000:FF:000019">
    <property type="entry name" value="Glycosyltransferase"/>
    <property type="match status" value="1"/>
</dbReference>
<dbReference type="GO" id="GO:0080043">
    <property type="term" value="F:quercetin 3-O-glucosyltransferase activity"/>
    <property type="evidence" value="ECO:0007669"/>
    <property type="project" value="TreeGrafter"/>
</dbReference>
<dbReference type="PANTHER" id="PTHR11926">
    <property type="entry name" value="GLUCOSYL/GLUCURONOSYL TRANSFERASES"/>
    <property type="match status" value="1"/>
</dbReference>
<comment type="caution">
    <text evidence="3">The sequence shown here is derived from an EMBL/GenBank/DDBJ whole genome shotgun (WGS) entry which is preliminary data.</text>
</comment>
<dbReference type="Proteomes" id="UP000604825">
    <property type="component" value="Unassembled WGS sequence"/>
</dbReference>
<evidence type="ECO:0000313" key="3">
    <source>
        <dbReference type="EMBL" id="CAD6336438.1"/>
    </source>
</evidence>
<protein>
    <recommendedName>
        <fullName evidence="5">Crocetin glucosyltransferase, chloroplastic</fullName>
    </recommendedName>
</protein>
<name>A0A811S6A2_9POAL</name>